<dbReference type="Pfam" id="PF18937">
    <property type="entry name" value="DUF5685"/>
    <property type="match status" value="1"/>
</dbReference>
<proteinExistence type="predicted"/>
<dbReference type="AlphaFoldDB" id="A0A644Z412"/>
<name>A0A644Z412_9ZZZZ</name>
<comment type="caution">
    <text evidence="1">The sequence shown here is derived from an EMBL/GenBank/DDBJ whole genome shotgun (WGS) entry which is preliminary data.</text>
</comment>
<dbReference type="InterPro" id="IPR043740">
    <property type="entry name" value="DUF5685"/>
</dbReference>
<reference evidence="1" key="1">
    <citation type="submission" date="2019-08" db="EMBL/GenBank/DDBJ databases">
        <authorList>
            <person name="Kucharzyk K."/>
            <person name="Murdoch R.W."/>
            <person name="Higgins S."/>
            <person name="Loffler F."/>
        </authorList>
    </citation>
    <scope>NUCLEOTIDE SEQUENCE</scope>
</reference>
<organism evidence="1">
    <name type="scientific">bioreactor metagenome</name>
    <dbReference type="NCBI Taxonomy" id="1076179"/>
    <lineage>
        <taxon>unclassified sequences</taxon>
        <taxon>metagenomes</taxon>
        <taxon>ecological metagenomes</taxon>
    </lineage>
</organism>
<protein>
    <submittedName>
        <fullName evidence="1">Uncharacterized protein</fullName>
    </submittedName>
</protein>
<accession>A0A644Z412</accession>
<sequence>MFGYVTANIDALNEDEMKTYRGLYCGLCRSLKERHSNISRIMLTYDMTFLILVLSSLYDCADKIGDERCFIHPVKKHCFIENEITSYAADMSVALVYNKFIDDWNDDKKVSSKICSAITRKDYQNVRQKYPRQCNAIEKCLLNLSDVERRGITVPDIPANIFGVLLAEIFVYKEDEFAPALRMAASALGRFIYIMDAWDDLCDDIKKEHYNPLTSISSESIRPILTMILSECAESLFSLPLEKNINIMKNVIYSGVWMRYSVKESRNEKRNSKACNREETK</sequence>
<gene>
    <name evidence="1" type="ORF">SDC9_80049</name>
</gene>
<dbReference type="EMBL" id="VSSQ01006670">
    <property type="protein sequence ID" value="MPM33473.1"/>
    <property type="molecule type" value="Genomic_DNA"/>
</dbReference>
<evidence type="ECO:0000313" key="1">
    <source>
        <dbReference type="EMBL" id="MPM33473.1"/>
    </source>
</evidence>